<name>A0ABP8E1Y1_9MICO</name>
<accession>A0ABP8E1Y1</accession>
<keyword evidence="2" id="KW-1185">Reference proteome</keyword>
<dbReference type="EMBL" id="BAABAU010000001">
    <property type="protein sequence ID" value="GAA4266227.1"/>
    <property type="molecule type" value="Genomic_DNA"/>
</dbReference>
<evidence type="ECO:0000313" key="1">
    <source>
        <dbReference type="EMBL" id="GAA4266227.1"/>
    </source>
</evidence>
<dbReference type="RefSeq" id="WP_344795260.1">
    <property type="nucleotide sequence ID" value="NZ_BAABAU010000001.1"/>
</dbReference>
<evidence type="ECO:0000313" key="2">
    <source>
        <dbReference type="Proteomes" id="UP001501594"/>
    </source>
</evidence>
<proteinExistence type="predicted"/>
<protein>
    <submittedName>
        <fullName evidence="1">Uncharacterized protein</fullName>
    </submittedName>
</protein>
<sequence>MLVTKLKIDGQYFYLVPETDVDALKSAIVAAVKSGSAFVEFATHGHGRVSVLMTPYIPARFEIVERTEEEVAGWADEPPSFEYDPDSFLT</sequence>
<gene>
    <name evidence="1" type="ORF">GCM10022256_18390</name>
</gene>
<comment type="caution">
    <text evidence="1">The sequence shown here is derived from an EMBL/GenBank/DDBJ whole genome shotgun (WGS) entry which is preliminary data.</text>
</comment>
<reference evidence="2" key="1">
    <citation type="journal article" date="2019" name="Int. J. Syst. Evol. Microbiol.">
        <title>The Global Catalogue of Microorganisms (GCM) 10K type strain sequencing project: providing services to taxonomists for standard genome sequencing and annotation.</title>
        <authorList>
            <consortium name="The Broad Institute Genomics Platform"/>
            <consortium name="The Broad Institute Genome Sequencing Center for Infectious Disease"/>
            <person name="Wu L."/>
            <person name="Ma J."/>
        </authorList>
    </citation>
    <scope>NUCLEOTIDE SEQUENCE [LARGE SCALE GENOMIC DNA]</scope>
    <source>
        <strain evidence="2">JCM 17442</strain>
    </source>
</reference>
<dbReference type="Proteomes" id="UP001501594">
    <property type="component" value="Unassembled WGS sequence"/>
</dbReference>
<organism evidence="1 2">
    <name type="scientific">Frondihabitans peucedani</name>
    <dbReference type="NCBI Taxonomy" id="598626"/>
    <lineage>
        <taxon>Bacteria</taxon>
        <taxon>Bacillati</taxon>
        <taxon>Actinomycetota</taxon>
        <taxon>Actinomycetes</taxon>
        <taxon>Micrococcales</taxon>
        <taxon>Microbacteriaceae</taxon>
        <taxon>Frondihabitans</taxon>
    </lineage>
</organism>